<gene>
    <name evidence="1" type="ORF">JZ751_002617</name>
</gene>
<dbReference type="Proteomes" id="UP000824540">
    <property type="component" value="Unassembled WGS sequence"/>
</dbReference>
<keyword evidence="2" id="KW-1185">Reference proteome</keyword>
<sequence>MTESGLNGGPGRGIEVTPEGSGRGVIAHLVQGLRFRRGGELADPLHLLMAEPFGPGQSVLLFTTQNTEGLAVEVLQHGQLCGGGTERDSLDRDYKRSYRLLQLV</sequence>
<evidence type="ECO:0000313" key="2">
    <source>
        <dbReference type="Proteomes" id="UP000824540"/>
    </source>
</evidence>
<dbReference type="AlphaFoldDB" id="A0A8T2NAB1"/>
<protein>
    <submittedName>
        <fullName evidence="1">Uncharacterized protein</fullName>
    </submittedName>
</protein>
<dbReference type="EMBL" id="JAFBMS010000102">
    <property type="protein sequence ID" value="KAG9336270.1"/>
    <property type="molecule type" value="Genomic_DNA"/>
</dbReference>
<reference evidence="1" key="1">
    <citation type="thesis" date="2021" institute="BYU ScholarsArchive" country="Provo, UT, USA">
        <title>Applications of and Algorithms for Genome Assembly and Genomic Analyses with an Emphasis on Marine Teleosts.</title>
        <authorList>
            <person name="Pickett B.D."/>
        </authorList>
    </citation>
    <scope>NUCLEOTIDE SEQUENCE</scope>
    <source>
        <strain evidence="1">HI-2016</strain>
    </source>
</reference>
<evidence type="ECO:0000313" key="1">
    <source>
        <dbReference type="EMBL" id="KAG9336270.1"/>
    </source>
</evidence>
<comment type="caution">
    <text evidence="1">The sequence shown here is derived from an EMBL/GenBank/DDBJ whole genome shotgun (WGS) entry which is preliminary data.</text>
</comment>
<organism evidence="1 2">
    <name type="scientific">Albula glossodonta</name>
    <name type="common">roundjaw bonefish</name>
    <dbReference type="NCBI Taxonomy" id="121402"/>
    <lineage>
        <taxon>Eukaryota</taxon>
        <taxon>Metazoa</taxon>
        <taxon>Chordata</taxon>
        <taxon>Craniata</taxon>
        <taxon>Vertebrata</taxon>
        <taxon>Euteleostomi</taxon>
        <taxon>Actinopterygii</taxon>
        <taxon>Neopterygii</taxon>
        <taxon>Teleostei</taxon>
        <taxon>Albuliformes</taxon>
        <taxon>Albulidae</taxon>
        <taxon>Albula</taxon>
    </lineage>
</organism>
<accession>A0A8T2NAB1</accession>
<proteinExistence type="predicted"/>
<name>A0A8T2NAB1_9TELE</name>